<protein>
    <recommendedName>
        <fullName evidence="3">DUF2267 domain-containing protein</fullName>
    </recommendedName>
</protein>
<evidence type="ECO:0000313" key="1">
    <source>
        <dbReference type="EMBL" id="PXW56306.1"/>
    </source>
</evidence>
<comment type="caution">
    <text evidence="1">The sequence shown here is derived from an EMBL/GenBank/DDBJ whole genome shotgun (WGS) entry which is preliminary data.</text>
</comment>
<evidence type="ECO:0000313" key="2">
    <source>
        <dbReference type="Proteomes" id="UP000248021"/>
    </source>
</evidence>
<reference evidence="1 2" key="1">
    <citation type="submission" date="2018-05" db="EMBL/GenBank/DDBJ databases">
        <title>Genomic Encyclopedia of Type Strains, Phase IV (KMG-IV): sequencing the most valuable type-strain genomes for metagenomic binning, comparative biology and taxonomic classification.</title>
        <authorList>
            <person name="Goeker M."/>
        </authorList>
    </citation>
    <scope>NUCLEOTIDE SEQUENCE [LARGE SCALE GENOMIC DNA]</scope>
    <source>
        <strain evidence="1 2">DSM 6462</strain>
    </source>
</reference>
<sequence length="130" mass="12989">MDELVTLIGEKVGIDTALARRAVGIVLAFLQREGPETEVNALVAALPGADQAIAEAGTPSQGGGLMGALGSLMGGSGGIMALGSELTAAGLSMGQMQTLGQELFAYGREKAGEDVMGAIIGEIPGLSQFV</sequence>
<dbReference type="OrthoDB" id="7907231at2"/>
<dbReference type="Proteomes" id="UP000248021">
    <property type="component" value="Unassembled WGS sequence"/>
</dbReference>
<evidence type="ECO:0008006" key="3">
    <source>
        <dbReference type="Google" id="ProtNLM"/>
    </source>
</evidence>
<gene>
    <name evidence="1" type="ORF">C7450_10855</name>
</gene>
<proteinExistence type="predicted"/>
<dbReference type="RefSeq" id="WP_110376078.1">
    <property type="nucleotide sequence ID" value="NZ_CAKNFM010000006.1"/>
</dbReference>
<name>A0A2V3U1E0_9HYPH</name>
<organism evidence="1 2">
    <name type="scientific">Chelatococcus asaccharovorans</name>
    <dbReference type="NCBI Taxonomy" id="28210"/>
    <lineage>
        <taxon>Bacteria</taxon>
        <taxon>Pseudomonadati</taxon>
        <taxon>Pseudomonadota</taxon>
        <taxon>Alphaproteobacteria</taxon>
        <taxon>Hyphomicrobiales</taxon>
        <taxon>Chelatococcaceae</taxon>
        <taxon>Chelatococcus</taxon>
    </lineage>
</organism>
<dbReference type="EMBL" id="QJJK01000008">
    <property type="protein sequence ID" value="PXW56306.1"/>
    <property type="molecule type" value="Genomic_DNA"/>
</dbReference>
<accession>A0A2V3U1E0</accession>
<keyword evidence="2" id="KW-1185">Reference proteome</keyword>
<dbReference type="AlphaFoldDB" id="A0A2V3U1E0"/>